<evidence type="ECO:0000256" key="1">
    <source>
        <dbReference type="SAM" id="Phobius"/>
    </source>
</evidence>
<feature type="transmembrane region" description="Helical" evidence="1">
    <location>
        <begin position="12"/>
        <end position="31"/>
    </location>
</feature>
<reference evidence="2 3" key="1">
    <citation type="submission" date="2013-08" db="EMBL/GenBank/DDBJ databases">
        <title>Intrasporangium oryzae NRRL B-24470.</title>
        <authorList>
            <person name="Liu H."/>
            <person name="Wang G."/>
        </authorList>
    </citation>
    <scope>NUCLEOTIDE SEQUENCE [LARGE SCALE GENOMIC DNA]</scope>
    <source>
        <strain evidence="2 3">NRRL B-24470</strain>
    </source>
</reference>
<dbReference type="AlphaFoldDB" id="W9G7B3"/>
<accession>W9G7B3</accession>
<dbReference type="PATRIC" id="fig|1386089.3.peg.3075"/>
<dbReference type="RefSeq" id="WP_051510694.1">
    <property type="nucleotide sequence ID" value="NZ_AWSA01000036.1"/>
</dbReference>
<gene>
    <name evidence="2" type="ORF">N865_21445</name>
</gene>
<proteinExistence type="predicted"/>
<comment type="caution">
    <text evidence="2">The sequence shown here is derived from an EMBL/GenBank/DDBJ whole genome shotgun (WGS) entry which is preliminary data.</text>
</comment>
<evidence type="ECO:0008006" key="4">
    <source>
        <dbReference type="Google" id="ProtNLM"/>
    </source>
</evidence>
<feature type="transmembrane region" description="Helical" evidence="1">
    <location>
        <begin position="152"/>
        <end position="175"/>
    </location>
</feature>
<keyword evidence="3" id="KW-1185">Reference proteome</keyword>
<evidence type="ECO:0000313" key="2">
    <source>
        <dbReference type="EMBL" id="EWT00713.1"/>
    </source>
</evidence>
<dbReference type="EMBL" id="AWSA01000036">
    <property type="protein sequence ID" value="EWT00713.1"/>
    <property type="molecule type" value="Genomic_DNA"/>
</dbReference>
<dbReference type="Proteomes" id="UP000019489">
    <property type="component" value="Unassembled WGS sequence"/>
</dbReference>
<keyword evidence="1" id="KW-0472">Membrane</keyword>
<keyword evidence="1" id="KW-0812">Transmembrane</keyword>
<dbReference type="eggNOG" id="ENOG5030PEU">
    <property type="taxonomic scope" value="Bacteria"/>
</dbReference>
<sequence length="201" mass="21164">MRKSFDKLISWTGLIMAGVLLVAGGLLMWAATFVNNNVTEQLQAQKITMPAAAALTTQDMKDNLAQYSGQQMTTGDQAKAYADHFILAHMNEASGGKSYSEVSGAYLKLAADPNADQAQVAKLGELRQTLFMGSTLRGLLLYGYAFATMGKIAGIGAIVAFVGAVILTILAVAGLNHARHLDEGTTTPEATATPTPEPVTT</sequence>
<keyword evidence="1" id="KW-1133">Transmembrane helix</keyword>
<dbReference type="STRING" id="1386089.N865_21445"/>
<evidence type="ECO:0000313" key="3">
    <source>
        <dbReference type="Proteomes" id="UP000019489"/>
    </source>
</evidence>
<organism evidence="2 3">
    <name type="scientific">Intrasporangium oryzae NRRL B-24470</name>
    <dbReference type="NCBI Taxonomy" id="1386089"/>
    <lineage>
        <taxon>Bacteria</taxon>
        <taxon>Bacillati</taxon>
        <taxon>Actinomycetota</taxon>
        <taxon>Actinomycetes</taxon>
        <taxon>Micrococcales</taxon>
        <taxon>Intrasporangiaceae</taxon>
        <taxon>Intrasporangium</taxon>
    </lineage>
</organism>
<dbReference type="OrthoDB" id="3378428at2"/>
<protein>
    <recommendedName>
        <fullName evidence="4">Aromatic ring-opening dioxygenase LigA</fullName>
    </recommendedName>
</protein>
<name>W9G7B3_9MICO</name>